<comment type="caution">
    <text evidence="9">The sequence shown here is derived from an EMBL/GenBank/DDBJ whole genome shotgun (WGS) entry which is preliminary data.</text>
</comment>
<evidence type="ECO:0000256" key="1">
    <source>
        <dbReference type="ARBA" id="ARBA00004141"/>
    </source>
</evidence>
<dbReference type="PANTHER" id="PTHR48021:SF47">
    <property type="entry name" value="GH17672P"/>
    <property type="match status" value="1"/>
</dbReference>
<feature type="transmembrane region" description="Helical" evidence="7">
    <location>
        <begin position="90"/>
        <end position="109"/>
    </location>
</feature>
<comment type="subcellular location">
    <subcellularLocation>
        <location evidence="1">Membrane</location>
        <topology evidence="1">Multi-pass membrane protein</topology>
    </subcellularLocation>
</comment>
<dbReference type="Gene3D" id="1.20.1250.20">
    <property type="entry name" value="MFS general substrate transporter like domains"/>
    <property type="match status" value="1"/>
</dbReference>
<feature type="compositionally biased region" description="Polar residues" evidence="6">
    <location>
        <begin position="425"/>
        <end position="434"/>
    </location>
</feature>
<accession>A0AAV8X150</accession>
<dbReference type="AlphaFoldDB" id="A0AAV8X150"/>
<dbReference type="EMBL" id="JANEYF010004054">
    <property type="protein sequence ID" value="KAJ8932372.1"/>
    <property type="molecule type" value="Genomic_DNA"/>
</dbReference>
<feature type="transmembrane region" description="Helical" evidence="7">
    <location>
        <begin position="7"/>
        <end position="23"/>
    </location>
</feature>
<reference evidence="9" key="1">
    <citation type="journal article" date="2023" name="Insect Mol. Biol.">
        <title>Genome sequencing provides insights into the evolution of gene families encoding plant cell wall-degrading enzymes in longhorned beetles.</title>
        <authorList>
            <person name="Shin N.R."/>
            <person name="Okamura Y."/>
            <person name="Kirsch R."/>
            <person name="Pauchet Y."/>
        </authorList>
    </citation>
    <scope>NUCLEOTIDE SEQUENCE</scope>
    <source>
        <strain evidence="9">RBIC_L_NR</strain>
    </source>
</reference>
<evidence type="ECO:0000256" key="2">
    <source>
        <dbReference type="ARBA" id="ARBA00022692"/>
    </source>
</evidence>
<keyword evidence="3 7" id="KW-1133">Transmembrane helix</keyword>
<dbReference type="PANTHER" id="PTHR48021">
    <property type="match status" value="1"/>
</dbReference>
<dbReference type="InterPro" id="IPR005829">
    <property type="entry name" value="Sugar_transporter_CS"/>
</dbReference>
<evidence type="ECO:0000313" key="9">
    <source>
        <dbReference type="EMBL" id="KAJ8932372.1"/>
    </source>
</evidence>
<evidence type="ECO:0000256" key="7">
    <source>
        <dbReference type="SAM" id="Phobius"/>
    </source>
</evidence>
<dbReference type="PROSITE" id="PS50850">
    <property type="entry name" value="MFS"/>
    <property type="match status" value="1"/>
</dbReference>
<gene>
    <name evidence="9" type="ORF">NQ314_014739</name>
</gene>
<dbReference type="InterPro" id="IPR050549">
    <property type="entry name" value="MFS_Trehalose_Transporter"/>
</dbReference>
<dbReference type="InterPro" id="IPR005828">
    <property type="entry name" value="MFS_sugar_transport-like"/>
</dbReference>
<feature type="transmembrane region" description="Helical" evidence="7">
    <location>
        <begin position="29"/>
        <end position="51"/>
    </location>
</feature>
<dbReference type="Proteomes" id="UP001162156">
    <property type="component" value="Unassembled WGS sequence"/>
</dbReference>
<feature type="region of interest" description="Disordered" evidence="6">
    <location>
        <begin position="425"/>
        <end position="490"/>
    </location>
</feature>
<feature type="domain" description="Major facilitator superfamily (MFS) profile" evidence="8">
    <location>
        <begin position="1"/>
        <end position="342"/>
    </location>
</feature>
<keyword evidence="2 7" id="KW-0812">Transmembrane</keyword>
<dbReference type="PROSITE" id="PS00217">
    <property type="entry name" value="SUGAR_TRANSPORT_2"/>
    <property type="match status" value="1"/>
</dbReference>
<evidence type="ECO:0000256" key="4">
    <source>
        <dbReference type="ARBA" id="ARBA00023136"/>
    </source>
</evidence>
<dbReference type="InterPro" id="IPR003663">
    <property type="entry name" value="Sugar/inositol_transpt"/>
</dbReference>
<sequence length="490" mass="54517">MGRKYTLLSLGVPFVVCYLMMAFGKIIELFYVARFIMGLAVGGVFSLMPIYACEVADKSNRGVLGFLMGSAVCGGLLFSCALGPYVSVMVFNLILAVFPLIFLILFPCLGREVPHYYVSINENDLAKEALQKLRGGSNDIDEELGELQKKFKEEEQGSFTDIFRTKGLKKAFATSKIFQEVGSNLAPEVCTIIIAVVQFISSFIAPLIGDRLGRKTILTFSAIGMAISEATLGVYSYLKERGDVNMDSVSSLPVIIMTGFIISYNSGYGPLAWSMLGELFPSKVKSIATSAVTSINWLLAFFIIKHFESMITTFGAAEYFWFYGGCCVLAAIFAKFYVIETRVELLSYNKKLEILKNGKNLKGTGLYVSPDLTHQELADRRVLIENLKLAREKQYSAKIVKNKLVINGKTYNADQLKIAPLNLPLSTPSGSTHENNIDHQNPPETPDKIDSLNKTLFEDNEKENKDKEESERKESPQTVAERIIKKRKKN</sequence>
<proteinExistence type="predicted"/>
<feature type="compositionally biased region" description="Basic and acidic residues" evidence="6">
    <location>
        <begin position="445"/>
        <end position="475"/>
    </location>
</feature>
<evidence type="ECO:0000259" key="8">
    <source>
        <dbReference type="PROSITE" id="PS50850"/>
    </source>
</evidence>
<feature type="transmembrane region" description="Helical" evidence="7">
    <location>
        <begin position="217"/>
        <end position="238"/>
    </location>
</feature>
<feature type="transmembrane region" description="Helical" evidence="7">
    <location>
        <begin position="250"/>
        <end position="267"/>
    </location>
</feature>
<feature type="transmembrane region" description="Helical" evidence="7">
    <location>
        <begin position="319"/>
        <end position="339"/>
    </location>
</feature>
<dbReference type="Pfam" id="PF00083">
    <property type="entry name" value="Sugar_tr"/>
    <property type="match status" value="2"/>
</dbReference>
<feature type="transmembrane region" description="Helical" evidence="7">
    <location>
        <begin position="63"/>
        <end position="84"/>
    </location>
</feature>
<dbReference type="PRINTS" id="PR00171">
    <property type="entry name" value="SUGRTRNSPORT"/>
</dbReference>
<evidence type="ECO:0000256" key="3">
    <source>
        <dbReference type="ARBA" id="ARBA00022989"/>
    </source>
</evidence>
<dbReference type="SUPFAM" id="SSF103473">
    <property type="entry name" value="MFS general substrate transporter"/>
    <property type="match status" value="1"/>
</dbReference>
<evidence type="ECO:0000256" key="5">
    <source>
        <dbReference type="ARBA" id="ARBA00023180"/>
    </source>
</evidence>
<keyword evidence="5" id="KW-0325">Glycoprotein</keyword>
<feature type="transmembrane region" description="Helical" evidence="7">
    <location>
        <begin position="185"/>
        <end position="205"/>
    </location>
</feature>
<evidence type="ECO:0000256" key="6">
    <source>
        <dbReference type="SAM" id="MobiDB-lite"/>
    </source>
</evidence>
<keyword evidence="4 7" id="KW-0472">Membrane</keyword>
<feature type="transmembrane region" description="Helical" evidence="7">
    <location>
        <begin position="287"/>
        <end position="307"/>
    </location>
</feature>
<protein>
    <recommendedName>
        <fullName evidence="8">Major facilitator superfamily (MFS) profile domain-containing protein</fullName>
    </recommendedName>
</protein>
<dbReference type="GO" id="GO:0022857">
    <property type="term" value="F:transmembrane transporter activity"/>
    <property type="evidence" value="ECO:0007669"/>
    <property type="project" value="InterPro"/>
</dbReference>
<keyword evidence="10" id="KW-1185">Reference proteome</keyword>
<organism evidence="9 10">
    <name type="scientific">Rhamnusium bicolor</name>
    <dbReference type="NCBI Taxonomy" id="1586634"/>
    <lineage>
        <taxon>Eukaryota</taxon>
        <taxon>Metazoa</taxon>
        <taxon>Ecdysozoa</taxon>
        <taxon>Arthropoda</taxon>
        <taxon>Hexapoda</taxon>
        <taxon>Insecta</taxon>
        <taxon>Pterygota</taxon>
        <taxon>Neoptera</taxon>
        <taxon>Endopterygota</taxon>
        <taxon>Coleoptera</taxon>
        <taxon>Polyphaga</taxon>
        <taxon>Cucujiformia</taxon>
        <taxon>Chrysomeloidea</taxon>
        <taxon>Cerambycidae</taxon>
        <taxon>Lepturinae</taxon>
        <taxon>Rhagiini</taxon>
        <taxon>Rhamnusium</taxon>
    </lineage>
</organism>
<dbReference type="InterPro" id="IPR036259">
    <property type="entry name" value="MFS_trans_sf"/>
</dbReference>
<dbReference type="InterPro" id="IPR020846">
    <property type="entry name" value="MFS_dom"/>
</dbReference>
<dbReference type="GO" id="GO:0016020">
    <property type="term" value="C:membrane"/>
    <property type="evidence" value="ECO:0007669"/>
    <property type="project" value="UniProtKB-SubCell"/>
</dbReference>
<name>A0AAV8X150_9CUCU</name>
<evidence type="ECO:0000313" key="10">
    <source>
        <dbReference type="Proteomes" id="UP001162156"/>
    </source>
</evidence>